<dbReference type="SUPFAM" id="SSF53474">
    <property type="entry name" value="alpha/beta-Hydrolases"/>
    <property type="match status" value="1"/>
</dbReference>
<dbReference type="PANTHER" id="PTHR10272">
    <property type="entry name" value="PLATELET-ACTIVATING FACTOR ACETYLHYDROLASE"/>
    <property type="match status" value="1"/>
</dbReference>
<comment type="caution">
    <text evidence="4">The sequence shown here is derived from an EMBL/GenBank/DDBJ whole genome shotgun (WGS) entry which is preliminary data.</text>
</comment>
<sequence>MAPGAPKPVALFSPGFGYPRETYTAIIDDLASRGHVVVSLSHTYESAAVEFPGGRLELAVSGDGGPPHPR</sequence>
<keyword evidence="1" id="KW-0378">Hydrolase</keyword>
<dbReference type="GO" id="GO:0003847">
    <property type="term" value="F:1-alkyl-2-acetylglycerophosphocholine esterase activity"/>
    <property type="evidence" value="ECO:0007669"/>
    <property type="project" value="TreeGrafter"/>
</dbReference>
<dbReference type="PANTHER" id="PTHR10272:SF0">
    <property type="entry name" value="PLATELET-ACTIVATING FACTOR ACETYLHYDROLASE"/>
    <property type="match status" value="1"/>
</dbReference>
<reference evidence="4" key="1">
    <citation type="journal article" date="2014" name="Int. J. Syst. Evol. Microbiol.">
        <title>Complete genome sequence of Corynebacterium casei LMG S-19264T (=DSM 44701T), isolated from a smear-ripened cheese.</title>
        <authorList>
            <consortium name="US DOE Joint Genome Institute (JGI-PGF)"/>
            <person name="Walter F."/>
            <person name="Albersmeier A."/>
            <person name="Kalinowski J."/>
            <person name="Ruckert C."/>
        </authorList>
    </citation>
    <scope>NUCLEOTIDE SEQUENCE</scope>
    <source>
        <strain evidence="4">CGMCC 4.7430</strain>
    </source>
</reference>
<evidence type="ECO:0000256" key="2">
    <source>
        <dbReference type="ARBA" id="ARBA00022963"/>
    </source>
</evidence>
<gene>
    <name evidence="4" type="ORF">GCM10012278_70590</name>
</gene>
<dbReference type="InterPro" id="IPR029058">
    <property type="entry name" value="AB_hydrolase_fold"/>
</dbReference>
<protein>
    <submittedName>
        <fullName evidence="4">Uncharacterized protein</fullName>
    </submittedName>
</protein>
<name>A0A918ABT4_9ACTN</name>
<reference evidence="4" key="2">
    <citation type="submission" date="2020-09" db="EMBL/GenBank/DDBJ databases">
        <authorList>
            <person name="Sun Q."/>
            <person name="Zhou Y."/>
        </authorList>
    </citation>
    <scope>NUCLEOTIDE SEQUENCE</scope>
    <source>
        <strain evidence="4">CGMCC 4.7430</strain>
    </source>
</reference>
<dbReference type="AlphaFoldDB" id="A0A918ABT4"/>
<evidence type="ECO:0000256" key="3">
    <source>
        <dbReference type="ARBA" id="ARBA00023098"/>
    </source>
</evidence>
<dbReference type="EMBL" id="BMNK01000016">
    <property type="protein sequence ID" value="GGP14508.1"/>
    <property type="molecule type" value="Genomic_DNA"/>
</dbReference>
<dbReference type="Proteomes" id="UP000660745">
    <property type="component" value="Unassembled WGS sequence"/>
</dbReference>
<evidence type="ECO:0000256" key="1">
    <source>
        <dbReference type="ARBA" id="ARBA00022801"/>
    </source>
</evidence>
<keyword evidence="3" id="KW-0443">Lipid metabolism</keyword>
<organism evidence="4 5">
    <name type="scientific">Nonomuraea glycinis</name>
    <dbReference type="NCBI Taxonomy" id="2047744"/>
    <lineage>
        <taxon>Bacteria</taxon>
        <taxon>Bacillati</taxon>
        <taxon>Actinomycetota</taxon>
        <taxon>Actinomycetes</taxon>
        <taxon>Streptosporangiales</taxon>
        <taxon>Streptosporangiaceae</taxon>
        <taxon>Nonomuraea</taxon>
    </lineage>
</organism>
<proteinExistence type="predicted"/>
<dbReference type="GO" id="GO:0016042">
    <property type="term" value="P:lipid catabolic process"/>
    <property type="evidence" value="ECO:0007669"/>
    <property type="project" value="UniProtKB-KW"/>
</dbReference>
<dbReference type="Gene3D" id="3.40.50.1820">
    <property type="entry name" value="alpha/beta hydrolase"/>
    <property type="match status" value="1"/>
</dbReference>
<evidence type="ECO:0000313" key="4">
    <source>
        <dbReference type="EMBL" id="GGP14508.1"/>
    </source>
</evidence>
<dbReference type="Pfam" id="PF03403">
    <property type="entry name" value="PAF-AH_p_II"/>
    <property type="match status" value="1"/>
</dbReference>
<keyword evidence="5" id="KW-1185">Reference proteome</keyword>
<evidence type="ECO:0000313" key="5">
    <source>
        <dbReference type="Proteomes" id="UP000660745"/>
    </source>
</evidence>
<accession>A0A918ABT4</accession>
<keyword evidence="2" id="KW-0442">Lipid degradation</keyword>